<dbReference type="Proteomes" id="UP000504636">
    <property type="component" value="Unplaced"/>
</dbReference>
<gene>
    <name evidence="10 12" type="ORF">BDZ99DRAFT_575165</name>
</gene>
<feature type="region of interest" description="Disordered" evidence="8">
    <location>
        <begin position="110"/>
        <end position="165"/>
    </location>
</feature>
<dbReference type="EMBL" id="MU003711">
    <property type="protein sequence ID" value="KAF2804994.1"/>
    <property type="molecule type" value="Genomic_DNA"/>
</dbReference>
<reference evidence="10 12" key="1">
    <citation type="journal article" date="2020" name="Stud. Mycol.">
        <title>101 Dothideomycetes genomes: a test case for predicting lifestyles and emergence of pathogens.</title>
        <authorList>
            <person name="Haridas S."/>
            <person name="Albert R."/>
            <person name="Binder M."/>
            <person name="Bloem J."/>
            <person name="Labutti K."/>
            <person name="Salamov A."/>
            <person name="Andreopoulos B."/>
            <person name="Baker S."/>
            <person name="Barry K."/>
            <person name="Bills G."/>
            <person name="Bluhm B."/>
            <person name="Cannon C."/>
            <person name="Castanera R."/>
            <person name="Culley D."/>
            <person name="Daum C."/>
            <person name="Ezra D."/>
            <person name="Gonzalez J."/>
            <person name="Henrissat B."/>
            <person name="Kuo A."/>
            <person name="Liang C."/>
            <person name="Lipzen A."/>
            <person name="Lutzoni F."/>
            <person name="Magnuson J."/>
            <person name="Mondo S."/>
            <person name="Nolan M."/>
            <person name="Ohm R."/>
            <person name="Pangilinan J."/>
            <person name="Park H.-J."/>
            <person name="Ramirez L."/>
            <person name="Alfaro M."/>
            <person name="Sun H."/>
            <person name="Tritt A."/>
            <person name="Yoshinaga Y."/>
            <person name="Zwiers L.-H."/>
            <person name="Turgeon B."/>
            <person name="Goodwin S."/>
            <person name="Spatafora J."/>
            <person name="Crous P."/>
            <person name="Grigoriev I."/>
        </authorList>
    </citation>
    <scope>NUCLEOTIDE SEQUENCE</scope>
    <source>
        <strain evidence="10 12">CBS 304.34</strain>
    </source>
</reference>
<evidence type="ECO:0000256" key="3">
    <source>
        <dbReference type="ARBA" id="ARBA00022833"/>
    </source>
</evidence>
<dbReference type="SUPFAM" id="SSF57701">
    <property type="entry name" value="Zn2/Cys6 DNA-binding domain"/>
    <property type="match status" value="1"/>
</dbReference>
<name>A0A6A6YAG5_9PEZI</name>
<keyword evidence="11" id="KW-1185">Reference proteome</keyword>
<keyword evidence="3" id="KW-0862">Zinc</keyword>
<dbReference type="PROSITE" id="PS50048">
    <property type="entry name" value="ZN2_CY6_FUNGAL_2"/>
    <property type="match status" value="1"/>
</dbReference>
<feature type="domain" description="Zn(2)-C6 fungal-type" evidence="9">
    <location>
        <begin position="20"/>
        <end position="54"/>
    </location>
</feature>
<evidence type="ECO:0000313" key="11">
    <source>
        <dbReference type="Proteomes" id="UP000504636"/>
    </source>
</evidence>
<dbReference type="Pfam" id="PF04082">
    <property type="entry name" value="Fungal_trans"/>
    <property type="match status" value="1"/>
</dbReference>
<evidence type="ECO:0000259" key="9">
    <source>
        <dbReference type="PROSITE" id="PS50048"/>
    </source>
</evidence>
<sequence length="692" mass="77039">MPAQTSSSTTTATRVRASLACQTCRQRKVKCDVQKLDPGRPCTPCQQSETNCVVHEDRRKWTSRAHIETLRERIRNLETLLGNPPVQNGRSGDTADENYTQAAHLARPSNGANATVMSPPNASAPQSTCDHGYGPFSPNVQQQISPPGNHWLDSLPDEPAPPGIALDKNSAQLRYHLLQSYFKYQPLWVFLVDKKTFMKHRAIGSPSQWYSKFLESVLLACAARHSTSHAVRALRHEYAKQAQADIPSALENPTPASLEGFLLFSEYEVTLGHNGMGWMLCGMACRTIYSLDLHQIPDTPTGCNREKHSSPSESTLLHSLLCACIMYEGIWCTYLGRPSSIPKAVMNIATTWCHNRKEPASTMVTAWVGLCVPMAEITETLNKPSATHTTTAATLVELDTKLRTWYDNLPPGIAYDDAHMAELDATAYGLHMQYCKLRILIQQAAIRNSASRKRKFGEIEPSSPPSQEFPKQIIYQNALRIARLLLTYREIFGTENIPSVMLDNARLGMECLVSHILEHPGPNTSREEDMKWLRQMVRTMEAVQFHFPITKSMLIGLEESVEGTSLASLFSSPSPQTPSAPQNSPPYAPEHRESAVVVSEQENAVVVADQERMENDDGWIGTASDILSSFGFPIDLNSANTEDADNHFALDKLANNNRRALHDPSDPVNSFSWPEFQLETLSPDLSMLRSVW</sequence>
<evidence type="ECO:0000256" key="8">
    <source>
        <dbReference type="SAM" id="MobiDB-lite"/>
    </source>
</evidence>
<evidence type="ECO:0000313" key="10">
    <source>
        <dbReference type="EMBL" id="KAF2804994.1"/>
    </source>
</evidence>
<evidence type="ECO:0000256" key="7">
    <source>
        <dbReference type="ARBA" id="ARBA00023242"/>
    </source>
</evidence>
<keyword evidence="7" id="KW-0539">Nucleus</keyword>
<keyword evidence="4" id="KW-0805">Transcription regulation</keyword>
<feature type="region of interest" description="Disordered" evidence="8">
    <location>
        <begin position="567"/>
        <end position="594"/>
    </location>
</feature>
<keyword evidence="5" id="KW-0238">DNA-binding</keyword>
<dbReference type="SMART" id="SM00066">
    <property type="entry name" value="GAL4"/>
    <property type="match status" value="1"/>
</dbReference>
<dbReference type="CDD" id="cd12148">
    <property type="entry name" value="fungal_TF_MHR"/>
    <property type="match status" value="1"/>
</dbReference>
<reference evidence="12" key="3">
    <citation type="submission" date="2025-04" db="UniProtKB">
        <authorList>
            <consortium name="RefSeq"/>
        </authorList>
    </citation>
    <scope>IDENTIFICATION</scope>
    <source>
        <strain evidence="12">CBS 304.34</strain>
    </source>
</reference>
<dbReference type="AlphaFoldDB" id="A0A6A6YAG5"/>
<evidence type="ECO:0000256" key="5">
    <source>
        <dbReference type="ARBA" id="ARBA00023125"/>
    </source>
</evidence>
<keyword evidence="2" id="KW-0479">Metal-binding</keyword>
<dbReference type="InterPro" id="IPR036864">
    <property type="entry name" value="Zn2-C6_fun-type_DNA-bd_sf"/>
</dbReference>
<dbReference type="PANTHER" id="PTHR31313:SF81">
    <property type="entry name" value="TY1 ENHANCER ACTIVATOR"/>
    <property type="match status" value="1"/>
</dbReference>
<dbReference type="CDD" id="cd00067">
    <property type="entry name" value="GAL4"/>
    <property type="match status" value="1"/>
</dbReference>
<dbReference type="Gene3D" id="4.10.240.10">
    <property type="entry name" value="Zn(2)-C6 fungal-type DNA-binding domain"/>
    <property type="match status" value="1"/>
</dbReference>
<evidence type="ECO:0000313" key="12">
    <source>
        <dbReference type="RefSeq" id="XP_033571958.1"/>
    </source>
</evidence>
<dbReference type="GO" id="GO:0000981">
    <property type="term" value="F:DNA-binding transcription factor activity, RNA polymerase II-specific"/>
    <property type="evidence" value="ECO:0007669"/>
    <property type="project" value="InterPro"/>
</dbReference>
<organism evidence="10">
    <name type="scientific">Mytilinidion resinicola</name>
    <dbReference type="NCBI Taxonomy" id="574789"/>
    <lineage>
        <taxon>Eukaryota</taxon>
        <taxon>Fungi</taxon>
        <taxon>Dikarya</taxon>
        <taxon>Ascomycota</taxon>
        <taxon>Pezizomycotina</taxon>
        <taxon>Dothideomycetes</taxon>
        <taxon>Pleosporomycetidae</taxon>
        <taxon>Mytilinidiales</taxon>
        <taxon>Mytilinidiaceae</taxon>
        <taxon>Mytilinidion</taxon>
    </lineage>
</organism>
<protein>
    <recommendedName>
        <fullName evidence="9">Zn(2)-C6 fungal-type domain-containing protein</fullName>
    </recommendedName>
</protein>
<comment type="subcellular location">
    <subcellularLocation>
        <location evidence="1">Nucleus</location>
    </subcellularLocation>
</comment>
<reference evidence="12" key="2">
    <citation type="submission" date="2020-04" db="EMBL/GenBank/DDBJ databases">
        <authorList>
            <consortium name="NCBI Genome Project"/>
        </authorList>
    </citation>
    <scope>NUCLEOTIDE SEQUENCE</scope>
    <source>
        <strain evidence="12">CBS 304.34</strain>
    </source>
</reference>
<dbReference type="RefSeq" id="XP_033571958.1">
    <property type="nucleotide sequence ID" value="XM_033728441.1"/>
</dbReference>
<accession>A0A6A6YAG5</accession>
<dbReference type="PROSITE" id="PS00463">
    <property type="entry name" value="ZN2_CY6_FUNGAL_1"/>
    <property type="match status" value="1"/>
</dbReference>
<evidence type="ECO:0000256" key="2">
    <source>
        <dbReference type="ARBA" id="ARBA00022723"/>
    </source>
</evidence>
<evidence type="ECO:0000256" key="4">
    <source>
        <dbReference type="ARBA" id="ARBA00023015"/>
    </source>
</evidence>
<dbReference type="InterPro" id="IPR001138">
    <property type="entry name" value="Zn2Cys6_DnaBD"/>
</dbReference>
<dbReference type="GO" id="GO:0006351">
    <property type="term" value="P:DNA-templated transcription"/>
    <property type="evidence" value="ECO:0007669"/>
    <property type="project" value="InterPro"/>
</dbReference>
<dbReference type="InterPro" id="IPR007219">
    <property type="entry name" value="XnlR_reg_dom"/>
</dbReference>
<dbReference type="GeneID" id="54469334"/>
<dbReference type="PANTHER" id="PTHR31313">
    <property type="entry name" value="TY1 ENHANCER ACTIVATOR"/>
    <property type="match status" value="1"/>
</dbReference>
<feature type="compositionally biased region" description="Pro residues" evidence="8">
    <location>
        <begin position="575"/>
        <end position="588"/>
    </location>
</feature>
<dbReference type="GO" id="GO:0008270">
    <property type="term" value="F:zinc ion binding"/>
    <property type="evidence" value="ECO:0007669"/>
    <property type="project" value="InterPro"/>
</dbReference>
<proteinExistence type="predicted"/>
<keyword evidence="6" id="KW-0804">Transcription</keyword>
<dbReference type="SMART" id="SM00906">
    <property type="entry name" value="Fungal_trans"/>
    <property type="match status" value="1"/>
</dbReference>
<feature type="compositionally biased region" description="Polar residues" evidence="8">
    <location>
        <begin position="110"/>
        <end position="129"/>
    </location>
</feature>
<dbReference type="GO" id="GO:0003677">
    <property type="term" value="F:DNA binding"/>
    <property type="evidence" value="ECO:0007669"/>
    <property type="project" value="UniProtKB-KW"/>
</dbReference>
<evidence type="ECO:0000256" key="1">
    <source>
        <dbReference type="ARBA" id="ARBA00004123"/>
    </source>
</evidence>
<dbReference type="Pfam" id="PF00172">
    <property type="entry name" value="Zn_clus"/>
    <property type="match status" value="1"/>
</dbReference>
<dbReference type="GO" id="GO:0005634">
    <property type="term" value="C:nucleus"/>
    <property type="evidence" value="ECO:0007669"/>
    <property type="project" value="UniProtKB-SubCell"/>
</dbReference>
<evidence type="ECO:0000256" key="6">
    <source>
        <dbReference type="ARBA" id="ARBA00023163"/>
    </source>
</evidence>
<dbReference type="OrthoDB" id="4161332at2759"/>
<dbReference type="InterPro" id="IPR051615">
    <property type="entry name" value="Transcr_Regulatory_Elem"/>
</dbReference>